<dbReference type="SFLD" id="SFLDG00358">
    <property type="entry name" value="Main_(cytGST)"/>
    <property type="match status" value="1"/>
</dbReference>
<dbReference type="InterPro" id="IPR010987">
    <property type="entry name" value="Glutathione-S-Trfase_C-like"/>
</dbReference>
<dbReference type="Gene3D" id="3.40.30.10">
    <property type="entry name" value="Glutaredoxin"/>
    <property type="match status" value="1"/>
</dbReference>
<dbReference type="InterPro" id="IPR036282">
    <property type="entry name" value="Glutathione-S-Trfase_C_sf"/>
</dbReference>
<dbReference type="KEGG" id="tso:IZ6_12890"/>
<dbReference type="PANTHER" id="PTHR44051">
    <property type="entry name" value="GLUTATHIONE S-TRANSFERASE-RELATED"/>
    <property type="match status" value="1"/>
</dbReference>
<reference evidence="3 4" key="1">
    <citation type="submission" date="2020-08" db="EMBL/GenBank/DDBJ databases">
        <title>Genome sequence of Rhizobiales bacterium strain IZ6.</title>
        <authorList>
            <person name="Nakai R."/>
            <person name="Naganuma T."/>
        </authorList>
    </citation>
    <scope>NUCLEOTIDE SEQUENCE [LARGE SCALE GENOMIC DNA]</scope>
    <source>
        <strain evidence="3 4">IZ6</strain>
    </source>
</reference>
<dbReference type="Pfam" id="PF13409">
    <property type="entry name" value="GST_N_2"/>
    <property type="match status" value="1"/>
</dbReference>
<evidence type="ECO:0000313" key="4">
    <source>
        <dbReference type="Proteomes" id="UP000515317"/>
    </source>
</evidence>
<keyword evidence="3" id="KW-0808">Transferase</keyword>
<sequence>MTMKLYYTPGACSLAGRIALHEANIPATFDKVDLKTKKTEEGADFTAVNPKGYVPALVLDGGEMVTENIAVLSYIADQSPSLGVSGPLGRTKLIEMLAFISTEIHKAAKPFFKHAPDADKAQAREAIANRLDFIAKNMRGPFLFGEAFSVADAYLFVNLRWARMFGVQLPAKISDYFARLMERGAVRTALAEEGLS</sequence>
<dbReference type="PANTHER" id="PTHR44051:SF8">
    <property type="entry name" value="GLUTATHIONE S-TRANSFERASE GSTA"/>
    <property type="match status" value="1"/>
</dbReference>
<dbReference type="InterPro" id="IPR004045">
    <property type="entry name" value="Glutathione_S-Trfase_N"/>
</dbReference>
<evidence type="ECO:0000313" key="3">
    <source>
        <dbReference type="EMBL" id="BCJ90554.1"/>
    </source>
</evidence>
<gene>
    <name evidence="3" type="ORF">IZ6_12890</name>
</gene>
<dbReference type="SUPFAM" id="SSF52833">
    <property type="entry name" value="Thioredoxin-like"/>
    <property type="match status" value="1"/>
</dbReference>
<dbReference type="SFLD" id="SFLDG01150">
    <property type="entry name" value="Main.1:_Beta-like"/>
    <property type="match status" value="1"/>
</dbReference>
<feature type="domain" description="GST C-terminal" evidence="2">
    <location>
        <begin position="86"/>
        <end position="196"/>
    </location>
</feature>
<proteinExistence type="predicted"/>
<dbReference type="PROSITE" id="PS50404">
    <property type="entry name" value="GST_NTER"/>
    <property type="match status" value="1"/>
</dbReference>
<dbReference type="GO" id="GO:0016740">
    <property type="term" value="F:transferase activity"/>
    <property type="evidence" value="ECO:0007669"/>
    <property type="project" value="UniProtKB-KW"/>
</dbReference>
<dbReference type="AlphaFoldDB" id="A0A6S6QJR7"/>
<dbReference type="SFLD" id="SFLDS00019">
    <property type="entry name" value="Glutathione_Transferase_(cytos"/>
    <property type="match status" value="1"/>
</dbReference>
<keyword evidence="4" id="KW-1185">Reference proteome</keyword>
<dbReference type="CDD" id="cd03188">
    <property type="entry name" value="GST_C_Beta"/>
    <property type="match status" value="1"/>
</dbReference>
<evidence type="ECO:0000259" key="1">
    <source>
        <dbReference type="PROSITE" id="PS50404"/>
    </source>
</evidence>
<feature type="domain" description="GST N-terminal" evidence="1">
    <location>
        <begin position="1"/>
        <end position="83"/>
    </location>
</feature>
<accession>A0A6S6QJR7</accession>
<dbReference type="Proteomes" id="UP000515317">
    <property type="component" value="Chromosome"/>
</dbReference>
<dbReference type="RefSeq" id="WP_225874025.1">
    <property type="nucleotide sequence ID" value="NZ_AP023361.1"/>
</dbReference>
<dbReference type="PROSITE" id="PS50405">
    <property type="entry name" value="GST_CTER"/>
    <property type="match status" value="1"/>
</dbReference>
<name>A0A6S6QJR7_9HYPH</name>
<dbReference type="Pfam" id="PF00043">
    <property type="entry name" value="GST_C"/>
    <property type="match status" value="1"/>
</dbReference>
<dbReference type="InterPro" id="IPR036249">
    <property type="entry name" value="Thioredoxin-like_sf"/>
</dbReference>
<dbReference type="CDD" id="cd03057">
    <property type="entry name" value="GST_N_Beta"/>
    <property type="match status" value="1"/>
</dbReference>
<dbReference type="InterPro" id="IPR040079">
    <property type="entry name" value="Glutathione_S-Trfase"/>
</dbReference>
<evidence type="ECO:0000259" key="2">
    <source>
        <dbReference type="PROSITE" id="PS50405"/>
    </source>
</evidence>
<dbReference type="SUPFAM" id="SSF47616">
    <property type="entry name" value="GST C-terminal domain-like"/>
    <property type="match status" value="1"/>
</dbReference>
<organism evidence="3 4">
    <name type="scientific">Terrihabitans soli</name>
    <dbReference type="NCBI Taxonomy" id="708113"/>
    <lineage>
        <taxon>Bacteria</taxon>
        <taxon>Pseudomonadati</taxon>
        <taxon>Pseudomonadota</taxon>
        <taxon>Alphaproteobacteria</taxon>
        <taxon>Hyphomicrobiales</taxon>
        <taxon>Terrihabitans</taxon>
    </lineage>
</organism>
<protein>
    <submittedName>
        <fullName evidence="3">Glutathione S-transferase</fullName>
    </submittedName>
</protein>
<dbReference type="EMBL" id="AP023361">
    <property type="protein sequence ID" value="BCJ90554.1"/>
    <property type="molecule type" value="Genomic_DNA"/>
</dbReference>
<dbReference type="InterPro" id="IPR004046">
    <property type="entry name" value="GST_C"/>
</dbReference>
<dbReference type="Gene3D" id="1.20.1050.10">
    <property type="match status" value="1"/>
</dbReference>